<dbReference type="PIRSF" id="PIRSF035652">
    <property type="entry name" value="CHP02436"/>
    <property type="match status" value="1"/>
</dbReference>
<dbReference type="InterPro" id="IPR012657">
    <property type="entry name" value="23S_rRNA-intervening_sequence"/>
</dbReference>
<dbReference type="Pfam" id="PF05635">
    <property type="entry name" value="23S_rRNA_IVP"/>
    <property type="match status" value="1"/>
</dbReference>
<dbReference type="PANTHER" id="PTHR38471:SF2">
    <property type="entry name" value="FOUR HELIX BUNDLE PROTEIN"/>
    <property type="match status" value="1"/>
</dbReference>
<dbReference type="InterPro" id="IPR036583">
    <property type="entry name" value="23S_rRNA_IVS_sf"/>
</dbReference>
<accession>A0A376C092</accession>
<dbReference type="SUPFAM" id="SSF158446">
    <property type="entry name" value="IVS-encoded protein-like"/>
    <property type="match status" value="1"/>
</dbReference>
<gene>
    <name evidence="1" type="ORF">NCTC11661_00963</name>
</gene>
<dbReference type="EMBL" id="UFTJ01000002">
    <property type="protein sequence ID" value="SSZ55581.1"/>
    <property type="molecule type" value="Genomic_DNA"/>
</dbReference>
<dbReference type="Gene3D" id="1.20.1440.60">
    <property type="entry name" value="23S rRNA-intervening sequence"/>
    <property type="match status" value="1"/>
</dbReference>
<protein>
    <submittedName>
        <fullName evidence="1">Four helix bundle protein</fullName>
    </submittedName>
</protein>
<sequence>MKENTIKEKSFAFAIRIVKLYQYLQDSKKEFFLSKQLLRSGTSVGAMVREAEHSESTNDFVHKLSIAQKEINEVLY</sequence>
<evidence type="ECO:0000313" key="2">
    <source>
        <dbReference type="Proteomes" id="UP000255515"/>
    </source>
</evidence>
<organism evidence="1 2">
    <name type="scientific">Bergeyella zoohelcum</name>
    <dbReference type="NCBI Taxonomy" id="1015"/>
    <lineage>
        <taxon>Bacteria</taxon>
        <taxon>Pseudomonadati</taxon>
        <taxon>Bacteroidota</taxon>
        <taxon>Flavobacteriia</taxon>
        <taxon>Flavobacteriales</taxon>
        <taxon>Weeksellaceae</taxon>
        <taxon>Bergeyella</taxon>
    </lineage>
</organism>
<dbReference type="AlphaFoldDB" id="A0A376C092"/>
<name>A0A376C092_9FLAO</name>
<evidence type="ECO:0000313" key="1">
    <source>
        <dbReference type="EMBL" id="SSZ55581.1"/>
    </source>
</evidence>
<dbReference type="Proteomes" id="UP000255515">
    <property type="component" value="Unassembled WGS sequence"/>
</dbReference>
<dbReference type="NCBIfam" id="TIGR02436">
    <property type="entry name" value="four helix bundle protein"/>
    <property type="match status" value="1"/>
</dbReference>
<dbReference type="PANTHER" id="PTHR38471">
    <property type="entry name" value="FOUR HELIX BUNDLE PROTEIN"/>
    <property type="match status" value="1"/>
</dbReference>
<reference evidence="1 2" key="1">
    <citation type="submission" date="2018-06" db="EMBL/GenBank/DDBJ databases">
        <authorList>
            <consortium name="Pathogen Informatics"/>
            <person name="Doyle S."/>
        </authorList>
    </citation>
    <scope>NUCLEOTIDE SEQUENCE [LARGE SCALE GENOMIC DNA]</scope>
    <source>
        <strain evidence="1 2">NCTC11661</strain>
    </source>
</reference>
<proteinExistence type="predicted"/>